<evidence type="ECO:0000313" key="1">
    <source>
        <dbReference type="EMBL" id="SVE40751.1"/>
    </source>
</evidence>
<dbReference type="EMBL" id="UINC01215180">
    <property type="protein sequence ID" value="SVE40751.1"/>
    <property type="molecule type" value="Genomic_DNA"/>
</dbReference>
<name>A0A383D8Q7_9ZZZZ</name>
<dbReference type="AlphaFoldDB" id="A0A383D8Q7"/>
<reference evidence="1" key="1">
    <citation type="submission" date="2018-05" db="EMBL/GenBank/DDBJ databases">
        <authorList>
            <person name="Lanie J.A."/>
            <person name="Ng W.-L."/>
            <person name="Kazmierczak K.M."/>
            <person name="Andrzejewski T.M."/>
            <person name="Davidsen T.M."/>
            <person name="Wayne K.J."/>
            <person name="Tettelin H."/>
            <person name="Glass J.I."/>
            <person name="Rusch D."/>
            <person name="Podicherti R."/>
            <person name="Tsui H.-C.T."/>
            <person name="Winkler M.E."/>
        </authorList>
    </citation>
    <scope>NUCLEOTIDE SEQUENCE</scope>
</reference>
<dbReference type="Gene3D" id="3.20.20.220">
    <property type="match status" value="1"/>
</dbReference>
<gene>
    <name evidence="1" type="ORF">METZ01_LOCUS493605</name>
</gene>
<proteinExistence type="predicted"/>
<sequence>MFFNQLIIKIIPYLPFVIIRLVAGRYVAGETIEDALKVVKTLNDKGFSATIDI</sequence>
<protein>
    <recommendedName>
        <fullName evidence="2">Proline dehydrogenase domain-containing protein</fullName>
    </recommendedName>
</protein>
<organism evidence="1">
    <name type="scientific">marine metagenome</name>
    <dbReference type="NCBI Taxonomy" id="408172"/>
    <lineage>
        <taxon>unclassified sequences</taxon>
        <taxon>metagenomes</taxon>
        <taxon>ecological metagenomes</taxon>
    </lineage>
</organism>
<accession>A0A383D8Q7</accession>
<feature type="non-terminal residue" evidence="1">
    <location>
        <position position="53"/>
    </location>
</feature>
<evidence type="ECO:0008006" key="2">
    <source>
        <dbReference type="Google" id="ProtNLM"/>
    </source>
</evidence>